<dbReference type="CDD" id="cd05945">
    <property type="entry name" value="DltA"/>
    <property type="match status" value="1"/>
</dbReference>
<evidence type="ECO:0000256" key="3">
    <source>
        <dbReference type="ARBA" id="ARBA00022741"/>
    </source>
</evidence>
<dbReference type="PANTHER" id="PTHR45398:SF1">
    <property type="entry name" value="ENZYME, PUTATIVE (JCVI)-RELATED"/>
    <property type="match status" value="1"/>
</dbReference>
<evidence type="ECO:0000313" key="10">
    <source>
        <dbReference type="EMBL" id="AVQ40690.1"/>
    </source>
</evidence>
<dbReference type="EMBL" id="CP027777">
    <property type="protein sequence ID" value="AVQ40690.1"/>
    <property type="molecule type" value="Genomic_DNA"/>
</dbReference>
<dbReference type="NCBIfam" id="TIGR01733">
    <property type="entry name" value="AA-adenyl-dom"/>
    <property type="match status" value="1"/>
</dbReference>
<feature type="binding site" evidence="7">
    <location>
        <position position="300"/>
    </location>
    <ligand>
        <name>D-alanine</name>
        <dbReference type="ChEBI" id="CHEBI:57416"/>
    </ligand>
</feature>
<feature type="domain" description="AMP-dependent synthetase/ligase" evidence="8">
    <location>
        <begin position="12"/>
        <end position="359"/>
    </location>
</feature>
<dbReference type="PANTHER" id="PTHR45398">
    <property type="match status" value="1"/>
</dbReference>
<keyword evidence="4 7" id="KW-0067">ATP-binding</keyword>
<dbReference type="Gene3D" id="3.40.50.12780">
    <property type="entry name" value="N-terminal domain of ligase-like"/>
    <property type="match status" value="1"/>
</dbReference>
<feature type="binding site" evidence="7">
    <location>
        <position position="495"/>
    </location>
    <ligand>
        <name>ATP</name>
        <dbReference type="ChEBI" id="CHEBI:30616"/>
    </ligand>
</feature>
<feature type="binding site" evidence="7">
    <location>
        <begin position="151"/>
        <end position="152"/>
    </location>
    <ligand>
        <name>ATP</name>
        <dbReference type="ChEBI" id="CHEBI:30616"/>
    </ligand>
</feature>
<dbReference type="InterPro" id="IPR045851">
    <property type="entry name" value="AMP-bd_C_sf"/>
</dbReference>
<comment type="pathway">
    <text evidence="7">Cell wall biogenesis; lipoteichoic acid biosynthesis.</text>
</comment>
<keyword evidence="1 7" id="KW-0963">Cytoplasm</keyword>
<feature type="domain" description="AMP-binding enzyme C-terminal" evidence="9">
    <location>
        <begin position="417"/>
        <end position="495"/>
    </location>
</feature>
<organism evidence="10 11">
    <name type="scientific">Clostridium botulinum</name>
    <dbReference type="NCBI Taxonomy" id="1491"/>
    <lineage>
        <taxon>Bacteria</taxon>
        <taxon>Bacillati</taxon>
        <taxon>Bacillota</taxon>
        <taxon>Clostridia</taxon>
        <taxon>Eubacteriales</taxon>
        <taxon>Clostridiaceae</taxon>
        <taxon>Clostridium</taxon>
    </lineage>
</organism>
<dbReference type="NCBIfam" id="TIGR01734">
    <property type="entry name" value="D-ala-DACP-lig"/>
    <property type="match status" value="1"/>
</dbReference>
<comment type="similarity">
    <text evidence="6 7">Belongs to the ATP-dependent AMP-binding enzyme family. DltA subfamily.</text>
</comment>
<dbReference type="HAMAP" id="MF_00593">
    <property type="entry name" value="DltA"/>
    <property type="match status" value="1"/>
</dbReference>
<dbReference type="InterPro" id="IPR042099">
    <property type="entry name" value="ANL_N_sf"/>
</dbReference>
<dbReference type="PROSITE" id="PS00455">
    <property type="entry name" value="AMP_BINDING"/>
    <property type="match status" value="1"/>
</dbReference>
<dbReference type="Pfam" id="PF00501">
    <property type="entry name" value="AMP-binding"/>
    <property type="match status" value="1"/>
</dbReference>
<dbReference type="PRINTS" id="PR00154">
    <property type="entry name" value="AMPBINDING"/>
</dbReference>
<feature type="binding site" evidence="7">
    <location>
        <begin position="291"/>
        <end position="296"/>
    </location>
    <ligand>
        <name>ATP</name>
        <dbReference type="ChEBI" id="CHEBI:30616"/>
    </ligand>
</feature>
<evidence type="ECO:0000256" key="7">
    <source>
        <dbReference type="HAMAP-Rule" id="MF_00593"/>
    </source>
</evidence>
<dbReference type="InterPro" id="IPR010071">
    <property type="entry name" value="AA_adenyl_dom"/>
</dbReference>
<dbReference type="GO" id="GO:0070395">
    <property type="term" value="P:lipoteichoic acid biosynthetic process"/>
    <property type="evidence" value="ECO:0007669"/>
    <property type="project" value="UniProtKB-UniRule"/>
</dbReference>
<accession>A0ABC8CYH5</accession>
<keyword evidence="3 7" id="KW-0547">Nucleotide-binding</keyword>
<gene>
    <name evidence="7 10" type="primary">dltA</name>
    <name evidence="10" type="ORF">C7M56_18765</name>
</gene>
<dbReference type="Pfam" id="PF13193">
    <property type="entry name" value="AMP-binding_C"/>
    <property type="match status" value="1"/>
</dbReference>
<comment type="subcellular location">
    <subcellularLocation>
        <location evidence="7">Cytoplasm</location>
    </subcellularLocation>
</comment>
<dbReference type="GO" id="GO:0005737">
    <property type="term" value="C:cytoplasm"/>
    <property type="evidence" value="ECO:0007669"/>
    <property type="project" value="UniProtKB-SubCell"/>
</dbReference>
<evidence type="ECO:0000256" key="6">
    <source>
        <dbReference type="ARBA" id="ARBA00061336"/>
    </source>
</evidence>
<reference evidence="10 11" key="1">
    <citation type="submission" date="2018-01" db="EMBL/GenBank/DDBJ databases">
        <title>Genetic Diversity of Clostridium botulinum in seafood.</title>
        <authorList>
            <person name="Athira V."/>
            <person name="Arun Jyothi P.V."/>
            <person name="Lalitha K.V."/>
            <person name="Joseph T.C."/>
        </authorList>
    </citation>
    <scope>NUCLEOTIDE SEQUENCE [LARGE SCALE GENOMIC DNA]</scope>
    <source>
        <strain evidence="10 11">Mfbjulcb8</strain>
    </source>
</reference>
<dbReference type="GO" id="GO:0005524">
    <property type="term" value="F:ATP binding"/>
    <property type="evidence" value="ECO:0007669"/>
    <property type="project" value="UniProtKB-KW"/>
</dbReference>
<dbReference type="Proteomes" id="UP000240615">
    <property type="component" value="Chromosome"/>
</dbReference>
<dbReference type="InterPro" id="IPR025110">
    <property type="entry name" value="AMP-bd_C"/>
</dbReference>
<evidence type="ECO:0000259" key="9">
    <source>
        <dbReference type="Pfam" id="PF13193"/>
    </source>
</evidence>
<dbReference type="EC" id="6.2.1.54" evidence="7"/>
<evidence type="ECO:0000256" key="5">
    <source>
        <dbReference type="ARBA" id="ARBA00054605"/>
    </source>
</evidence>
<dbReference type="Gene3D" id="3.30.300.30">
    <property type="match status" value="1"/>
</dbReference>
<comment type="function">
    <text evidence="5 7">Catalyzes the first step in the D-alanylation of lipoteichoic acid (LTA), the activation of D-alanine and its transfer onto the D-alanyl carrier protein (Dcp) DltC. In an ATP-dependent two-step reaction, forms a high energy D-alanyl-AMP intermediate, followed by transfer of the D-alanyl residue as a thiol ester to the phosphopantheinyl prosthetic group of the Dcp. D-alanylation of LTA plays an important role in modulating the properties of the cell wall in Gram-positive bacteria, influencing the net charge of the cell wall.</text>
</comment>
<feature type="binding site" evidence="7">
    <location>
        <position position="196"/>
    </location>
    <ligand>
        <name>D-alanine</name>
        <dbReference type="ChEBI" id="CHEBI:57416"/>
    </ligand>
</feature>
<feature type="binding site" evidence="7">
    <location>
        <position position="386"/>
    </location>
    <ligand>
        <name>ATP</name>
        <dbReference type="ChEBI" id="CHEBI:30616"/>
    </ligand>
</feature>
<evidence type="ECO:0000313" key="11">
    <source>
        <dbReference type="Proteomes" id="UP000240615"/>
    </source>
</evidence>
<dbReference type="AlphaFoldDB" id="A0ABC8CYH5"/>
<dbReference type="InterPro" id="IPR010072">
    <property type="entry name" value="DltA"/>
</dbReference>
<dbReference type="InterPro" id="IPR000873">
    <property type="entry name" value="AMP-dep_synth/lig_dom"/>
</dbReference>
<keyword evidence="2 7" id="KW-0436">Ligase</keyword>
<dbReference type="NCBIfam" id="NF003417">
    <property type="entry name" value="PRK04813.1"/>
    <property type="match status" value="1"/>
</dbReference>
<dbReference type="InterPro" id="IPR020845">
    <property type="entry name" value="AMP-binding_CS"/>
</dbReference>
<evidence type="ECO:0000256" key="4">
    <source>
        <dbReference type="ARBA" id="ARBA00022840"/>
    </source>
</evidence>
<dbReference type="InterPro" id="IPR020459">
    <property type="entry name" value="AMP-binding"/>
</dbReference>
<evidence type="ECO:0000259" key="8">
    <source>
        <dbReference type="Pfam" id="PF00501"/>
    </source>
</evidence>
<dbReference type="SUPFAM" id="SSF56801">
    <property type="entry name" value="Acetyl-CoA synthetase-like"/>
    <property type="match status" value="1"/>
</dbReference>
<dbReference type="FunFam" id="3.30.300.30:FF:000012">
    <property type="entry name" value="D-alanine--D-alanyl carrier protein ligase"/>
    <property type="match status" value="1"/>
</dbReference>
<protein>
    <recommendedName>
        <fullName evidence="7">D-alanine--D-alanyl carrier protein ligase</fullName>
        <shortName evidence="7">DCL</shortName>
        <ecNumber evidence="7">6.2.1.54</ecNumber>
    </recommendedName>
    <alternativeName>
        <fullName evidence="7">D-alanine--poly(phosphoribitol) ligase subunit 1</fullName>
    </alternativeName>
    <alternativeName>
        <fullName evidence="7">D-alanine-activating enzyme</fullName>
        <shortName evidence="7">DAE</shortName>
    </alternativeName>
</protein>
<dbReference type="GO" id="GO:0047473">
    <property type="term" value="F:D-alanine [D-alanyl carrier protein] ligase activity"/>
    <property type="evidence" value="ECO:0007669"/>
    <property type="project" value="UniProtKB-UniRule"/>
</dbReference>
<evidence type="ECO:0000256" key="2">
    <source>
        <dbReference type="ARBA" id="ARBA00022598"/>
    </source>
</evidence>
<name>A0ABC8CYH5_CLOBO</name>
<feature type="binding site" evidence="7">
    <location>
        <begin position="397"/>
        <end position="400"/>
    </location>
    <ligand>
        <name>ATP</name>
        <dbReference type="ChEBI" id="CHEBI:30616"/>
    </ligand>
</feature>
<comment type="catalytic activity">
    <reaction evidence="7">
        <text>holo-[D-alanyl-carrier protein] + D-alanine + ATP = D-alanyl-[D-alanyl-carrier protein] + AMP + diphosphate</text>
        <dbReference type="Rhea" id="RHEA:55132"/>
        <dbReference type="Rhea" id="RHEA-COMP:14102"/>
        <dbReference type="Rhea" id="RHEA-COMP:14103"/>
        <dbReference type="ChEBI" id="CHEBI:30616"/>
        <dbReference type="ChEBI" id="CHEBI:33019"/>
        <dbReference type="ChEBI" id="CHEBI:57416"/>
        <dbReference type="ChEBI" id="CHEBI:64479"/>
        <dbReference type="ChEBI" id="CHEBI:138620"/>
        <dbReference type="ChEBI" id="CHEBI:456215"/>
        <dbReference type="EC" id="6.2.1.54"/>
    </reaction>
</comment>
<evidence type="ECO:0000256" key="1">
    <source>
        <dbReference type="ARBA" id="ARBA00022490"/>
    </source>
</evidence>
<proteinExistence type="inferred from homology"/>
<feature type="binding site" evidence="7">
    <location>
        <position position="495"/>
    </location>
    <ligand>
        <name>D-alanine</name>
        <dbReference type="ChEBI" id="CHEBI:57416"/>
    </ligand>
</feature>
<dbReference type="InterPro" id="IPR044507">
    <property type="entry name" value="DltA-like"/>
</dbReference>
<sequence length="506" mass="57772">MNFIEKLSIYAEDPNKVAQIYRESVMTYKELNEKSDALACYIIKKYGEDKTPILVYGHKQHEMIISFLACVKAGHPYIPIDSSLPQERLIDIIESSRVKMILSVGNLSVKFPDLNVKTISEINKVFLQYRDQIPNPSFRVSKDDTYYIIYTSGSTGKPKGVQITLGCLESFIKWGLKLSKPKEKDIFMNQAPFSFDLSVMDLYLSLASGSTLFSIDKDMISNLKELFEYLKGSNITTWVSTPSFAEMCLADSSFNFQLLPNMKLFLFCGETLTNSCVSKLNDRFKDIKIINTYGPTEATVAVTSVIVNEELNKNNIPLPVGKVKEDCKIFILNNEGKMVADGEKGEIVIVGDSVSVGYYNNKEMTERSFFKMLIDGIEYRAYKTGDEGYIKDDMLHYCGRIDFQVKVNGFRIELEDIENNLRKIELIKSAVVIPVMKERKIQYLAGVVTLARQVEEKDFKTIMCIKNELKKFLPDYMIPRKIVIKKEIPITPNGKVNRKLLMEEMQ</sequence>